<protein>
    <submittedName>
        <fullName evidence="1">Hcp family type VI secretion system effector</fullName>
    </submittedName>
</protein>
<reference evidence="1 2" key="1">
    <citation type="submission" date="2018-12" db="EMBL/GenBank/DDBJ databases">
        <authorList>
            <person name="Li S."/>
            <person name="Yang R."/>
            <person name="Chen G."/>
            <person name="Zou L."/>
            <person name="Zhang C."/>
            <person name="Chen Y."/>
            <person name="Liu Z."/>
            <person name="Li Y."/>
            <person name="Yan Y."/>
            <person name="Huang M."/>
            <person name="Chen T."/>
        </authorList>
    </citation>
    <scope>NUCLEOTIDE SEQUENCE [LARGE SCALE GENOMIC DNA]</scope>
    <source>
        <strain evidence="1 2">1257</strain>
    </source>
</reference>
<gene>
    <name evidence="1" type="ORF">EJA05_11175</name>
</gene>
<dbReference type="PANTHER" id="PTHR34319">
    <property type="entry name" value="MAJOR EXPORTED PROTEIN"/>
    <property type="match status" value="1"/>
</dbReference>
<dbReference type="EMBL" id="CP034338">
    <property type="protein sequence ID" value="AZL68254.1"/>
    <property type="molecule type" value="Genomic_DNA"/>
</dbReference>
<accession>A0A3S8UIR5</accession>
<dbReference type="InterPro" id="IPR052947">
    <property type="entry name" value="T6SS_Hcp1_domain"/>
</dbReference>
<dbReference type="InterPro" id="IPR008514">
    <property type="entry name" value="T6SS_Hcp"/>
</dbReference>
<dbReference type="Gene3D" id="2.30.110.20">
    <property type="entry name" value="Hcp1-like"/>
    <property type="match status" value="1"/>
</dbReference>
<dbReference type="OrthoDB" id="5674026at2"/>
<dbReference type="InterPro" id="IPR036624">
    <property type="entry name" value="Hcp1-lik_sf"/>
</dbReference>
<dbReference type="PANTHER" id="PTHR34319:SF7">
    <property type="entry name" value="HNH ENDONUCLEASE DOMAIN-CONTAINING PROTEIN"/>
    <property type="match status" value="1"/>
</dbReference>
<dbReference type="KEGG" id="pory:EJA05_11175"/>
<proteinExistence type="predicted"/>
<dbReference type="NCBIfam" id="TIGR03344">
    <property type="entry name" value="VI_effect_Hcp1"/>
    <property type="match status" value="1"/>
</dbReference>
<evidence type="ECO:0000313" key="1">
    <source>
        <dbReference type="EMBL" id="AZL68254.1"/>
    </source>
</evidence>
<dbReference type="Pfam" id="PF05638">
    <property type="entry name" value="T6SS_HCP"/>
    <property type="match status" value="1"/>
</dbReference>
<dbReference type="SUPFAM" id="SSF141452">
    <property type="entry name" value="Hcp1-like"/>
    <property type="match status" value="1"/>
</dbReference>
<dbReference type="Proteomes" id="UP000268230">
    <property type="component" value="Chromosome"/>
</dbReference>
<name>A0A3S8UIR5_9PSED</name>
<evidence type="ECO:0000313" key="2">
    <source>
        <dbReference type="Proteomes" id="UP000268230"/>
    </source>
</evidence>
<sequence length="161" mass="17857">MAFNGYMSITGKRQGLISSGCNTQASIGNRCQVAHQDEITVMSFSHGISNPDNTQRGIHHPVEVTKLIDKSTPLLAQAVDSREVLDCDIQLYRIHPAGHREKYFSVRLEGAVIVSQEMDVPHAVLLTDQDAEERLLISYRTISWIHHAAGTTGYASWGEQL</sequence>
<dbReference type="AlphaFoldDB" id="A0A3S8UIR5"/>
<organism evidence="1 2">
    <name type="scientific">Pseudomonas entomophila</name>
    <dbReference type="NCBI Taxonomy" id="312306"/>
    <lineage>
        <taxon>Bacteria</taxon>
        <taxon>Pseudomonadati</taxon>
        <taxon>Pseudomonadota</taxon>
        <taxon>Gammaproteobacteria</taxon>
        <taxon>Pseudomonadales</taxon>
        <taxon>Pseudomonadaceae</taxon>
        <taxon>Pseudomonas</taxon>
    </lineage>
</organism>